<dbReference type="InterPro" id="IPR014044">
    <property type="entry name" value="CAP_dom"/>
</dbReference>
<dbReference type="PANTHER" id="PTHR10334">
    <property type="entry name" value="CYSTEINE-RICH SECRETORY PROTEIN-RELATED"/>
    <property type="match status" value="1"/>
</dbReference>
<dbReference type="Gene3D" id="3.40.33.10">
    <property type="entry name" value="CAP"/>
    <property type="match status" value="1"/>
</dbReference>
<name>A0AAP0RHQ0_LIQFO</name>
<feature type="transmembrane region" description="Helical" evidence="1">
    <location>
        <begin position="7"/>
        <end position="26"/>
    </location>
</feature>
<proteinExistence type="predicted"/>
<dbReference type="Pfam" id="PF00188">
    <property type="entry name" value="CAP"/>
    <property type="match status" value="1"/>
</dbReference>
<keyword evidence="4" id="KW-1185">Reference proteome</keyword>
<feature type="domain" description="SCP" evidence="2">
    <location>
        <begin position="40"/>
        <end position="173"/>
    </location>
</feature>
<sequence length="177" mass="19893">MPSHSPLVFHAANIYLAALSLIFLFSPTISSTALTKAKTETINQVLDGHNSARKAVGVPPLQWEPLLATYARVYSSNERRKDCKLVHSPGYGFGENLFWGKGSRWTAEDAVAAWVAERQWYHHANNSCNAKDCSHYTQIVWRTTQRVGCSKIICDSGETFIACEYYPPGNYFGQRPY</sequence>
<evidence type="ECO:0000313" key="3">
    <source>
        <dbReference type="EMBL" id="KAK9278052.1"/>
    </source>
</evidence>
<evidence type="ECO:0000259" key="2">
    <source>
        <dbReference type="SMART" id="SM00198"/>
    </source>
</evidence>
<dbReference type="PRINTS" id="PR00837">
    <property type="entry name" value="V5TPXLIKE"/>
</dbReference>
<keyword evidence="1" id="KW-0472">Membrane</keyword>
<comment type="caution">
    <text evidence="3">The sequence shown here is derived from an EMBL/GenBank/DDBJ whole genome shotgun (WGS) entry which is preliminary data.</text>
</comment>
<accession>A0AAP0RHQ0</accession>
<dbReference type="FunFam" id="3.40.33.10:FF:000004">
    <property type="entry name" value="CAP, cysteine-rich secretory protein, antigen 5"/>
    <property type="match status" value="1"/>
</dbReference>
<keyword evidence="1" id="KW-1133">Transmembrane helix</keyword>
<gene>
    <name evidence="3" type="ORF">L1049_027610</name>
</gene>
<dbReference type="CDD" id="cd05381">
    <property type="entry name" value="CAP_PR-1"/>
    <property type="match status" value="1"/>
</dbReference>
<dbReference type="SMART" id="SM00198">
    <property type="entry name" value="SCP"/>
    <property type="match status" value="1"/>
</dbReference>
<dbReference type="AlphaFoldDB" id="A0AAP0RHQ0"/>
<dbReference type="InterPro" id="IPR035940">
    <property type="entry name" value="CAP_sf"/>
</dbReference>
<dbReference type="Proteomes" id="UP001415857">
    <property type="component" value="Unassembled WGS sequence"/>
</dbReference>
<dbReference type="InterPro" id="IPR001283">
    <property type="entry name" value="CRISP-related"/>
</dbReference>
<reference evidence="3 4" key="1">
    <citation type="journal article" date="2024" name="Plant J.">
        <title>Genome sequences and population genomics reveal climatic adaptation and genomic divergence between two closely related sweetgum species.</title>
        <authorList>
            <person name="Xu W.Q."/>
            <person name="Ren C.Q."/>
            <person name="Zhang X.Y."/>
            <person name="Comes H.P."/>
            <person name="Liu X.H."/>
            <person name="Li Y.G."/>
            <person name="Kettle C.J."/>
            <person name="Jalonen R."/>
            <person name="Gaisberger H."/>
            <person name="Ma Y.Z."/>
            <person name="Qiu Y.X."/>
        </authorList>
    </citation>
    <scope>NUCLEOTIDE SEQUENCE [LARGE SCALE GENOMIC DNA]</scope>
    <source>
        <strain evidence="3">Hangzhou</strain>
    </source>
</reference>
<dbReference type="EMBL" id="JBBPBK010000009">
    <property type="protein sequence ID" value="KAK9278052.1"/>
    <property type="molecule type" value="Genomic_DNA"/>
</dbReference>
<evidence type="ECO:0000256" key="1">
    <source>
        <dbReference type="SAM" id="Phobius"/>
    </source>
</evidence>
<protein>
    <recommendedName>
        <fullName evidence="2">SCP domain-containing protein</fullName>
    </recommendedName>
</protein>
<dbReference type="SUPFAM" id="SSF55797">
    <property type="entry name" value="PR-1-like"/>
    <property type="match status" value="1"/>
</dbReference>
<keyword evidence="1" id="KW-0812">Transmembrane</keyword>
<organism evidence="3 4">
    <name type="scientific">Liquidambar formosana</name>
    <name type="common">Formosan gum</name>
    <dbReference type="NCBI Taxonomy" id="63359"/>
    <lineage>
        <taxon>Eukaryota</taxon>
        <taxon>Viridiplantae</taxon>
        <taxon>Streptophyta</taxon>
        <taxon>Embryophyta</taxon>
        <taxon>Tracheophyta</taxon>
        <taxon>Spermatophyta</taxon>
        <taxon>Magnoliopsida</taxon>
        <taxon>eudicotyledons</taxon>
        <taxon>Gunneridae</taxon>
        <taxon>Pentapetalae</taxon>
        <taxon>Saxifragales</taxon>
        <taxon>Altingiaceae</taxon>
        <taxon>Liquidambar</taxon>
    </lineage>
</organism>
<evidence type="ECO:0000313" key="4">
    <source>
        <dbReference type="Proteomes" id="UP001415857"/>
    </source>
</evidence>